<dbReference type="InterPro" id="IPR011101">
    <property type="entry name" value="DUF5131"/>
</dbReference>
<dbReference type="Pfam" id="PF07505">
    <property type="entry name" value="DUF5131"/>
    <property type="match status" value="1"/>
</dbReference>
<reference evidence="1 2" key="1">
    <citation type="journal article" date="2020" name="ISME J.">
        <title>Comparative genomics reveals insights into cyanobacterial evolution and habitat adaptation.</title>
        <authorList>
            <person name="Chen M.Y."/>
            <person name="Teng W.K."/>
            <person name="Zhao L."/>
            <person name="Hu C.X."/>
            <person name="Zhou Y.K."/>
            <person name="Han B.P."/>
            <person name="Song L.R."/>
            <person name="Shu W.S."/>
        </authorList>
    </citation>
    <scope>NUCLEOTIDE SEQUENCE [LARGE SCALE GENOMIC DNA]</scope>
    <source>
        <strain evidence="1 2">FACHB-159</strain>
    </source>
</reference>
<protein>
    <submittedName>
        <fullName evidence="1">DUF5131 family protein</fullName>
    </submittedName>
</protein>
<organism evidence="1 2">
    <name type="scientific">Nostoc paludosum FACHB-159</name>
    <dbReference type="NCBI Taxonomy" id="2692908"/>
    <lineage>
        <taxon>Bacteria</taxon>
        <taxon>Bacillati</taxon>
        <taxon>Cyanobacteriota</taxon>
        <taxon>Cyanophyceae</taxon>
        <taxon>Nostocales</taxon>
        <taxon>Nostocaceae</taxon>
        <taxon>Nostoc</taxon>
    </lineage>
</organism>
<dbReference type="Proteomes" id="UP000637383">
    <property type="component" value="Unassembled WGS sequence"/>
</dbReference>
<evidence type="ECO:0000313" key="1">
    <source>
        <dbReference type="EMBL" id="MBD2739447.1"/>
    </source>
</evidence>
<accession>A0ABR8KNJ5</accession>
<proteinExistence type="predicted"/>
<comment type="caution">
    <text evidence="1">The sequence shown here is derived from an EMBL/GenBank/DDBJ whole genome shotgun (WGS) entry which is preliminary data.</text>
</comment>
<name>A0ABR8KNJ5_9NOSO</name>
<gene>
    <name evidence="1" type="ORF">H6H03_37265</name>
</gene>
<dbReference type="EMBL" id="JACJTU010000086">
    <property type="protein sequence ID" value="MBD2739447.1"/>
    <property type="molecule type" value="Genomic_DNA"/>
</dbReference>
<sequence length="266" mass="30811">MTNIEWTDLTDNIIRVKDGGWWCRKISPGCAKCYSEKLNQNSFFGGNKRPYSGQPPELILDTKMIRKWGFQKNPRKHFVASMTDVFGEWVPRYWQQEMLDGMFVAPKQTFQILTKRPEIMLSTVNEWLDSHGLNTLPNNIWVGISIENRQTLEQRSSILAQIPAQVRFWSAEPLLEDLGEISQFLKDIHWIICGGESGPNSRPCHIEWIESIVQQCQAFHTSAFVKQVGANAYFQGQQFQTRDRKGGDISEFPEHIQIREFPNAIY</sequence>
<evidence type="ECO:0000313" key="2">
    <source>
        <dbReference type="Proteomes" id="UP000637383"/>
    </source>
</evidence>
<dbReference type="RefSeq" id="WP_190959947.1">
    <property type="nucleotide sequence ID" value="NZ_JACJTU010000086.1"/>
</dbReference>
<keyword evidence="2" id="KW-1185">Reference proteome</keyword>